<dbReference type="FunCoup" id="B9SPM7">
    <property type="interactions" value="26"/>
</dbReference>
<evidence type="ECO:0000259" key="2">
    <source>
        <dbReference type="Pfam" id="PF01541"/>
    </source>
</evidence>
<dbReference type="eggNOG" id="KOG3005">
    <property type="taxonomic scope" value="Eukaryota"/>
</dbReference>
<dbReference type="Proteomes" id="UP000008311">
    <property type="component" value="Unassembled WGS sequence"/>
</dbReference>
<dbReference type="PANTHER" id="PTHR20208:SF13">
    <property type="entry name" value="STRUCTURE-SPECIFIC ENDONUCLEASE SUBUNIT SLX1"/>
    <property type="match status" value="1"/>
</dbReference>
<dbReference type="InParanoid" id="B9SPM7"/>
<evidence type="ECO:0000313" key="3">
    <source>
        <dbReference type="EMBL" id="EEF34435.1"/>
    </source>
</evidence>
<protein>
    <submittedName>
        <fullName evidence="3">Nuclease, putative</fullName>
    </submittedName>
</protein>
<evidence type="ECO:0000313" key="4">
    <source>
        <dbReference type="Proteomes" id="UP000008311"/>
    </source>
</evidence>
<feature type="domain" description="GIY-YIG" evidence="2">
    <location>
        <begin position="52"/>
        <end position="100"/>
    </location>
</feature>
<gene>
    <name evidence="3" type="ORF">RCOM_1184860</name>
</gene>
<dbReference type="InterPro" id="IPR050381">
    <property type="entry name" value="SLX1_endonuclease"/>
</dbReference>
<dbReference type="Gene3D" id="3.40.1440.10">
    <property type="entry name" value="GIY-YIG endonuclease"/>
    <property type="match status" value="1"/>
</dbReference>
<proteinExistence type="predicted"/>
<accession>B9SPM7</accession>
<evidence type="ECO:0000256" key="1">
    <source>
        <dbReference type="SAM" id="MobiDB-lite"/>
    </source>
</evidence>
<dbReference type="PANTHER" id="PTHR20208">
    <property type="entry name" value="STRUCTURE-SPECIFIC ENDONUCLEASE SUBUNIT SLX1"/>
    <property type="match status" value="1"/>
</dbReference>
<feature type="compositionally biased region" description="Low complexity" evidence="1">
    <location>
        <begin position="18"/>
        <end position="39"/>
    </location>
</feature>
<dbReference type="InterPro" id="IPR000305">
    <property type="entry name" value="GIY-YIG_endonuc"/>
</dbReference>
<name>B9SPM7_RICCO</name>
<sequence>MLLSKTFRSKKPLIFNKSTQSPPEPSSSSSSSSLSISRTSQEKSSSRSRSCLKQHNGELKGGAKASCAGRPWICACIVHGFNDQSEACKFESKWKSVSRKLPRKGKTVDGTKESVDDSHALLQHRQKALSGVKGLFDFNHLEIDWKLDPF</sequence>
<dbReference type="EMBL" id="EQ974071">
    <property type="protein sequence ID" value="EEF34435.1"/>
    <property type="molecule type" value="Genomic_DNA"/>
</dbReference>
<dbReference type="STRING" id="3988.B9SPM7"/>
<keyword evidence="4" id="KW-1185">Reference proteome</keyword>
<feature type="region of interest" description="Disordered" evidence="1">
    <location>
        <begin position="1"/>
        <end position="52"/>
    </location>
</feature>
<dbReference type="Pfam" id="PF01541">
    <property type="entry name" value="GIY-YIG"/>
    <property type="match status" value="1"/>
</dbReference>
<organism evidence="3 4">
    <name type="scientific">Ricinus communis</name>
    <name type="common">Castor bean</name>
    <dbReference type="NCBI Taxonomy" id="3988"/>
    <lineage>
        <taxon>Eukaryota</taxon>
        <taxon>Viridiplantae</taxon>
        <taxon>Streptophyta</taxon>
        <taxon>Embryophyta</taxon>
        <taxon>Tracheophyta</taxon>
        <taxon>Spermatophyta</taxon>
        <taxon>Magnoliopsida</taxon>
        <taxon>eudicotyledons</taxon>
        <taxon>Gunneridae</taxon>
        <taxon>Pentapetalae</taxon>
        <taxon>rosids</taxon>
        <taxon>fabids</taxon>
        <taxon>Malpighiales</taxon>
        <taxon>Euphorbiaceae</taxon>
        <taxon>Acalyphoideae</taxon>
        <taxon>Acalypheae</taxon>
        <taxon>Ricinus</taxon>
    </lineage>
</organism>
<dbReference type="InterPro" id="IPR035901">
    <property type="entry name" value="GIY-YIG_endonuc_sf"/>
</dbReference>
<reference evidence="4" key="1">
    <citation type="journal article" date="2010" name="Nat. Biotechnol.">
        <title>Draft genome sequence of the oilseed species Ricinus communis.</title>
        <authorList>
            <person name="Chan A.P."/>
            <person name="Crabtree J."/>
            <person name="Zhao Q."/>
            <person name="Lorenzi H."/>
            <person name="Orvis J."/>
            <person name="Puiu D."/>
            <person name="Melake-Berhan A."/>
            <person name="Jones K.M."/>
            <person name="Redman J."/>
            <person name="Chen G."/>
            <person name="Cahoon E.B."/>
            <person name="Gedil M."/>
            <person name="Stanke M."/>
            <person name="Haas B.J."/>
            <person name="Wortman J.R."/>
            <person name="Fraser-Liggett C.M."/>
            <person name="Ravel J."/>
            <person name="Rabinowicz P.D."/>
        </authorList>
    </citation>
    <scope>NUCLEOTIDE SEQUENCE [LARGE SCALE GENOMIC DNA]</scope>
    <source>
        <strain evidence="4">cv. Hale</strain>
    </source>
</reference>
<dbReference type="AlphaFoldDB" id="B9SPM7"/>